<dbReference type="Proteomes" id="UP000546213">
    <property type="component" value="Unassembled WGS sequence"/>
</dbReference>
<evidence type="ECO:0000256" key="5">
    <source>
        <dbReference type="SAM" id="MobiDB-lite"/>
    </source>
</evidence>
<evidence type="ECO:0000256" key="1">
    <source>
        <dbReference type="ARBA" id="ARBA00004141"/>
    </source>
</evidence>
<comment type="subcellular location">
    <subcellularLocation>
        <location evidence="1">Membrane</location>
        <topology evidence="1">Multi-pass membrane protein</topology>
    </subcellularLocation>
</comment>
<feature type="transmembrane region" description="Helical" evidence="6">
    <location>
        <begin position="6"/>
        <end position="26"/>
    </location>
</feature>
<comment type="caution">
    <text evidence="7">The sequence shown here is derived from an EMBL/GenBank/DDBJ whole genome shotgun (WGS) entry which is preliminary data.</text>
</comment>
<dbReference type="InterPro" id="IPR052430">
    <property type="entry name" value="IVT-Associated"/>
</dbReference>
<keyword evidence="8" id="KW-1185">Reference proteome</keyword>
<dbReference type="EMBL" id="JAAOAS010000765">
    <property type="protein sequence ID" value="KAF5572454.1"/>
    <property type="molecule type" value="Genomic_DNA"/>
</dbReference>
<dbReference type="PANTHER" id="PTHR47804">
    <property type="entry name" value="60S RIBOSOMAL PROTEIN L19"/>
    <property type="match status" value="1"/>
</dbReference>
<keyword evidence="3 6" id="KW-1133">Transmembrane helix</keyword>
<evidence type="ECO:0000313" key="7">
    <source>
        <dbReference type="EMBL" id="KAF5572454.1"/>
    </source>
</evidence>
<gene>
    <name evidence="7" type="ORF">FPCIR_14277</name>
</gene>
<feature type="transmembrane region" description="Helical" evidence="6">
    <location>
        <begin position="70"/>
        <end position="88"/>
    </location>
</feature>
<organism evidence="7 8">
    <name type="scientific">Fusarium pseudocircinatum</name>
    <dbReference type="NCBI Taxonomy" id="56676"/>
    <lineage>
        <taxon>Eukaryota</taxon>
        <taxon>Fungi</taxon>
        <taxon>Dikarya</taxon>
        <taxon>Ascomycota</taxon>
        <taxon>Pezizomycotina</taxon>
        <taxon>Sordariomycetes</taxon>
        <taxon>Hypocreomycetidae</taxon>
        <taxon>Hypocreales</taxon>
        <taxon>Nectriaceae</taxon>
        <taxon>Fusarium</taxon>
        <taxon>Fusarium fujikuroi species complex</taxon>
    </lineage>
</organism>
<evidence type="ECO:0000256" key="4">
    <source>
        <dbReference type="ARBA" id="ARBA00023136"/>
    </source>
</evidence>
<dbReference type="AlphaFoldDB" id="A0A8H5NNU4"/>
<feature type="non-terminal residue" evidence="7">
    <location>
        <position position="396"/>
    </location>
</feature>
<protein>
    <submittedName>
        <fullName evidence="7">BRE4-like protein</fullName>
    </submittedName>
</protein>
<dbReference type="GO" id="GO:0016020">
    <property type="term" value="C:membrane"/>
    <property type="evidence" value="ECO:0007669"/>
    <property type="project" value="UniProtKB-SubCell"/>
</dbReference>
<name>A0A8H5NNU4_9HYPO</name>
<proteinExistence type="predicted"/>
<keyword evidence="4 6" id="KW-0472">Membrane</keyword>
<feature type="transmembrane region" description="Helical" evidence="6">
    <location>
        <begin position="33"/>
        <end position="50"/>
    </location>
</feature>
<feature type="region of interest" description="Disordered" evidence="5">
    <location>
        <begin position="375"/>
        <end position="396"/>
    </location>
</feature>
<keyword evidence="2 6" id="KW-0812">Transmembrane</keyword>
<sequence length="396" mass="44437">MHLVTLSHVLVVVVFIGGGFGFMGWVKQRMLNPLVNVGSTLAALAIIGVVTKESHVMSNVFSNEKVLQVFKMLVLGITTTTAVNLLLWRTSARTSLRKTMNRVSIPLGDMLYMITNSFLSGSEEGLVSDGFTAASTHYAKSYAQMMKDMREAKFEHYFLGHEEIYEHERTVARSMETLAQALGGLRNATNTQLEQLKHPKPLSPKASGTASPNTARQLFEQFNESITMSMTGVRQNLCRILHEPQFGQPPSYEINVDEDLRRNLMDSLSTFDTARSDALQGLYERIEQMASSHESTRANLEEVAAACGHFTFSLQSFGEDVLQYLDVLDDLEYVIIRKSRSWRWLLWWKTGAEEDRNKAIRLFESAEADTLMRTRQRSVSVPDGSAAVPAPVDLRT</sequence>
<reference evidence="7 8" key="1">
    <citation type="submission" date="2020-05" db="EMBL/GenBank/DDBJ databases">
        <title>Identification and distribution of gene clusters putatively required for synthesis of sphingolipid metabolism inhibitors in phylogenetically diverse species of the filamentous fungus Fusarium.</title>
        <authorList>
            <person name="Kim H.-S."/>
            <person name="Busman M."/>
            <person name="Brown D.W."/>
            <person name="Divon H."/>
            <person name="Uhlig S."/>
            <person name="Proctor R.H."/>
        </authorList>
    </citation>
    <scope>NUCLEOTIDE SEQUENCE [LARGE SCALE GENOMIC DNA]</scope>
    <source>
        <strain evidence="7 8">NRRL 36939</strain>
    </source>
</reference>
<accession>A0A8H5NNU4</accession>
<evidence type="ECO:0000256" key="2">
    <source>
        <dbReference type="ARBA" id="ARBA00022692"/>
    </source>
</evidence>
<dbReference type="OrthoDB" id="68611at2759"/>
<evidence type="ECO:0000313" key="8">
    <source>
        <dbReference type="Proteomes" id="UP000546213"/>
    </source>
</evidence>
<evidence type="ECO:0000256" key="3">
    <source>
        <dbReference type="ARBA" id="ARBA00022989"/>
    </source>
</evidence>
<dbReference type="PANTHER" id="PTHR47804:SF1">
    <property type="entry name" value="DUF2421 DOMAIN-CONTAINING PROTEIN"/>
    <property type="match status" value="1"/>
</dbReference>
<evidence type="ECO:0000256" key="6">
    <source>
        <dbReference type="SAM" id="Phobius"/>
    </source>
</evidence>